<name>A0A4U6WJI4_SETVI</name>
<sequence>MVMECGGSTPRDGNGGSPGARRPMAGDRVRQLAGRRRGSGPSGPTGRHDPPPLTARGVQSGRSNLACPVVHRQQQQLPPSPVRFNSRSWLAGIDGPGGTRAGTGGARHRTAPEAAARPPAPMRIRRRPRARSATERPSPRRIPHARLIIAQRACRAWGMDGLLCHDAHLHH</sequence>
<protein>
    <submittedName>
        <fullName evidence="2">Uncharacterized protein</fullName>
    </submittedName>
</protein>
<reference evidence="2" key="1">
    <citation type="submission" date="2019-03" db="EMBL/GenBank/DDBJ databases">
        <title>WGS assembly of Setaria viridis.</title>
        <authorList>
            <person name="Huang P."/>
            <person name="Jenkins J."/>
            <person name="Grimwood J."/>
            <person name="Barry K."/>
            <person name="Healey A."/>
            <person name="Mamidi S."/>
            <person name="Sreedasyam A."/>
            <person name="Shu S."/>
            <person name="Feldman M."/>
            <person name="Wu J."/>
            <person name="Yu Y."/>
            <person name="Chen C."/>
            <person name="Johnson J."/>
            <person name="Rokhsar D."/>
            <person name="Baxter I."/>
            <person name="Schmutz J."/>
            <person name="Brutnell T."/>
            <person name="Kellogg E."/>
        </authorList>
    </citation>
    <scope>NUCLEOTIDE SEQUENCE [LARGE SCALE GENOMIC DNA]</scope>
</reference>
<gene>
    <name evidence="2" type="ORF">SEVIR_1G104650v2</name>
</gene>
<feature type="region of interest" description="Disordered" evidence="1">
    <location>
        <begin position="1"/>
        <end position="141"/>
    </location>
</feature>
<evidence type="ECO:0000256" key="1">
    <source>
        <dbReference type="SAM" id="MobiDB-lite"/>
    </source>
</evidence>
<organism evidence="2 3">
    <name type="scientific">Setaria viridis</name>
    <name type="common">Green bristlegrass</name>
    <name type="synonym">Setaria italica subsp. viridis</name>
    <dbReference type="NCBI Taxonomy" id="4556"/>
    <lineage>
        <taxon>Eukaryota</taxon>
        <taxon>Viridiplantae</taxon>
        <taxon>Streptophyta</taxon>
        <taxon>Embryophyta</taxon>
        <taxon>Tracheophyta</taxon>
        <taxon>Spermatophyta</taxon>
        <taxon>Magnoliopsida</taxon>
        <taxon>Liliopsida</taxon>
        <taxon>Poales</taxon>
        <taxon>Poaceae</taxon>
        <taxon>PACMAD clade</taxon>
        <taxon>Panicoideae</taxon>
        <taxon>Panicodae</taxon>
        <taxon>Paniceae</taxon>
        <taxon>Cenchrinae</taxon>
        <taxon>Setaria</taxon>
    </lineage>
</organism>
<evidence type="ECO:0000313" key="3">
    <source>
        <dbReference type="Proteomes" id="UP000298652"/>
    </source>
</evidence>
<dbReference type="Proteomes" id="UP000298652">
    <property type="component" value="Chromosome 1"/>
</dbReference>
<keyword evidence="3" id="KW-1185">Reference proteome</keyword>
<dbReference type="AlphaFoldDB" id="A0A4U6WJI4"/>
<accession>A0A4U6WJI4</accession>
<dbReference type="Gramene" id="TKW38287">
    <property type="protein sequence ID" value="TKW38287"/>
    <property type="gene ID" value="SEVIR_1G104650v2"/>
</dbReference>
<evidence type="ECO:0000313" key="2">
    <source>
        <dbReference type="EMBL" id="TKW38287.1"/>
    </source>
</evidence>
<dbReference type="EMBL" id="CM016552">
    <property type="protein sequence ID" value="TKW38287.1"/>
    <property type="molecule type" value="Genomic_DNA"/>
</dbReference>
<proteinExistence type="predicted"/>
<feature type="compositionally biased region" description="Polar residues" evidence="1">
    <location>
        <begin position="72"/>
        <end position="88"/>
    </location>
</feature>
<feature type="compositionally biased region" description="Gly residues" evidence="1">
    <location>
        <begin position="94"/>
        <end position="105"/>
    </location>
</feature>